<comment type="caution">
    <text evidence="2">The sequence shown here is derived from an EMBL/GenBank/DDBJ whole genome shotgun (WGS) entry which is preliminary data.</text>
</comment>
<feature type="transmembrane region" description="Helical" evidence="1">
    <location>
        <begin position="161"/>
        <end position="179"/>
    </location>
</feature>
<protein>
    <recommendedName>
        <fullName evidence="4">DUF3796 domain-containing protein</fullName>
    </recommendedName>
</protein>
<dbReference type="RefSeq" id="WP_125550937.1">
    <property type="nucleotide sequence ID" value="NZ_JBGQPK010000043.1"/>
</dbReference>
<keyword evidence="1" id="KW-0472">Membrane</keyword>
<gene>
    <name evidence="2" type="ORF">ACEN34_09500</name>
</gene>
<dbReference type="EMBL" id="JBGQPK010000043">
    <property type="protein sequence ID" value="MFL2029850.1"/>
    <property type="molecule type" value="Genomic_DNA"/>
</dbReference>
<feature type="transmembrane region" description="Helical" evidence="1">
    <location>
        <begin position="92"/>
        <end position="116"/>
    </location>
</feature>
<name>A0ABW8UEX8_9LACO</name>
<keyword evidence="1" id="KW-1133">Transmembrane helix</keyword>
<proteinExistence type="predicted"/>
<evidence type="ECO:0000313" key="2">
    <source>
        <dbReference type="EMBL" id="MFL2029850.1"/>
    </source>
</evidence>
<organism evidence="2 3">
    <name type="scientific">Loigolactobacillus zhaoyuanensis</name>
    <dbReference type="NCBI Taxonomy" id="2486017"/>
    <lineage>
        <taxon>Bacteria</taxon>
        <taxon>Bacillati</taxon>
        <taxon>Bacillota</taxon>
        <taxon>Bacilli</taxon>
        <taxon>Lactobacillales</taxon>
        <taxon>Lactobacillaceae</taxon>
        <taxon>Loigolactobacillus</taxon>
    </lineage>
</organism>
<dbReference type="Proteomes" id="UP001625389">
    <property type="component" value="Unassembled WGS sequence"/>
</dbReference>
<keyword evidence="3" id="KW-1185">Reference proteome</keyword>
<evidence type="ECO:0000313" key="3">
    <source>
        <dbReference type="Proteomes" id="UP001625389"/>
    </source>
</evidence>
<feature type="transmembrane region" description="Helical" evidence="1">
    <location>
        <begin position="137"/>
        <end position="155"/>
    </location>
</feature>
<feature type="transmembrane region" description="Helical" evidence="1">
    <location>
        <begin position="25"/>
        <end position="47"/>
    </location>
</feature>
<feature type="transmembrane region" description="Helical" evidence="1">
    <location>
        <begin position="68"/>
        <end position="86"/>
    </location>
</feature>
<keyword evidence="1" id="KW-0812">Transmembrane</keyword>
<reference evidence="2 3" key="1">
    <citation type="submission" date="2024-08" db="EMBL/GenBank/DDBJ databases">
        <authorList>
            <person name="Arias E."/>
        </authorList>
    </citation>
    <scope>NUCLEOTIDE SEQUENCE [LARGE SCALE GENOMIC DNA]</scope>
    <source>
        <strain evidence="2 3">FAM 25317</strain>
    </source>
</reference>
<evidence type="ECO:0000256" key="1">
    <source>
        <dbReference type="SAM" id="Phobius"/>
    </source>
</evidence>
<evidence type="ECO:0008006" key="4">
    <source>
        <dbReference type="Google" id="ProtNLM"/>
    </source>
</evidence>
<sequence>MATGKVYKNGDGTYEFVEDTDTGGAGLAIGLAILIFALPVAILWWFLFRVSPKHYGWLHHSLSKFKRVVLLLWATAIWWTILSVSMDSLNLSATAMGSTCLGYSIVTLLLIGFNYFRLKSKGLNPWSGTKKVRSKSVTHAIGMAVLILIVAFSGLSFFVNLAAAIGIALVAALIGYFVIENFF</sequence>
<accession>A0ABW8UEX8</accession>